<comment type="caution">
    <text evidence="2">The sequence shown here is derived from an EMBL/GenBank/DDBJ whole genome shotgun (WGS) entry which is preliminary data.</text>
</comment>
<dbReference type="RefSeq" id="WP_163961719.1">
    <property type="nucleotide sequence ID" value="NZ_JAAGNX010000001.1"/>
</dbReference>
<evidence type="ECO:0000313" key="3">
    <source>
        <dbReference type="Proteomes" id="UP000478417"/>
    </source>
</evidence>
<dbReference type="AlphaFoldDB" id="A0A6B2LYD2"/>
<organism evidence="2 3">
    <name type="scientific">Oceanipulchritudo coccoides</name>
    <dbReference type="NCBI Taxonomy" id="2706888"/>
    <lineage>
        <taxon>Bacteria</taxon>
        <taxon>Pseudomonadati</taxon>
        <taxon>Verrucomicrobiota</taxon>
        <taxon>Opitutia</taxon>
        <taxon>Puniceicoccales</taxon>
        <taxon>Oceanipulchritudinaceae</taxon>
        <taxon>Oceanipulchritudo</taxon>
    </lineage>
</organism>
<reference evidence="2 3" key="1">
    <citation type="submission" date="2020-02" db="EMBL/GenBank/DDBJ databases">
        <title>Albibacoteraceae fam. nov., the first described family within the subdivision 4 Verrucomicrobia.</title>
        <authorList>
            <person name="Xi F."/>
        </authorList>
    </citation>
    <scope>NUCLEOTIDE SEQUENCE [LARGE SCALE GENOMIC DNA]</scope>
    <source>
        <strain evidence="2 3">CK1056</strain>
    </source>
</reference>
<accession>A0A6B2LYD2</accession>
<evidence type="ECO:0000259" key="1">
    <source>
        <dbReference type="Pfam" id="PF12705"/>
    </source>
</evidence>
<evidence type="ECO:0000313" key="2">
    <source>
        <dbReference type="EMBL" id="NDV61096.1"/>
    </source>
</evidence>
<dbReference type="InterPro" id="IPR038726">
    <property type="entry name" value="PDDEXK_AddAB-type"/>
</dbReference>
<name>A0A6B2LYD2_9BACT</name>
<dbReference type="Pfam" id="PF12705">
    <property type="entry name" value="PDDEXK_1"/>
    <property type="match status" value="1"/>
</dbReference>
<keyword evidence="3" id="KW-1185">Reference proteome</keyword>
<proteinExistence type="predicted"/>
<dbReference type="EMBL" id="JAAGNX010000001">
    <property type="protein sequence ID" value="NDV61096.1"/>
    <property type="molecule type" value="Genomic_DNA"/>
</dbReference>
<dbReference type="Gene3D" id="3.90.320.10">
    <property type="match status" value="1"/>
</dbReference>
<gene>
    <name evidence="2" type="ORF">G0Q06_01390</name>
</gene>
<dbReference type="Proteomes" id="UP000478417">
    <property type="component" value="Unassembled WGS sequence"/>
</dbReference>
<feature type="domain" description="PD-(D/E)XK endonuclease-like" evidence="1">
    <location>
        <begin position="21"/>
        <end position="267"/>
    </location>
</feature>
<dbReference type="InterPro" id="IPR011604">
    <property type="entry name" value="PDDEXK-like_dom_sf"/>
</dbReference>
<protein>
    <submittedName>
        <fullName evidence="2">PD-(D/E)XK nuclease family protein</fullName>
    </submittedName>
</protein>
<sequence length="272" mass="30866">MITATLQPPVPAYRTEIAIEHLSPSSLKTYLTCPRQFYFTRIEKLPYPVSPALHLGKAVHAGIEVVNRKLFRDEPVEKDNILQAYRYHFGELEEAEGPVKWKEEGQRDKLLNHGEHILETYLESSVFAEAGKPLAVEVRLSQEIQGTGLELLGFLDRVNRDGTPVDYKTAASSPDIENEVWQHQLQLTAYSELIVTATGQACPGSELVFLIKTKTPKIIRVRVPAPDKVQRQRFWSLINVVVEGIRSERFHPIPSMACGWCPFRTECSRWCG</sequence>